<dbReference type="Pfam" id="PF00583">
    <property type="entry name" value="Acetyltransf_1"/>
    <property type="match status" value="1"/>
</dbReference>
<dbReference type="InterPro" id="IPR000182">
    <property type="entry name" value="GNAT_dom"/>
</dbReference>
<evidence type="ECO:0000313" key="4">
    <source>
        <dbReference type="Proteomes" id="UP000751190"/>
    </source>
</evidence>
<dbReference type="OMA" id="WRMSTVI"/>
<organism evidence="3 4">
    <name type="scientific">Diacronema lutheri</name>
    <name type="common">Unicellular marine alga</name>
    <name type="synonym">Monochrysis lutheri</name>
    <dbReference type="NCBI Taxonomy" id="2081491"/>
    <lineage>
        <taxon>Eukaryota</taxon>
        <taxon>Haptista</taxon>
        <taxon>Haptophyta</taxon>
        <taxon>Pavlovophyceae</taxon>
        <taxon>Pavlovales</taxon>
        <taxon>Pavlovaceae</taxon>
        <taxon>Diacronema</taxon>
    </lineage>
</organism>
<dbReference type="Proteomes" id="UP000751190">
    <property type="component" value="Unassembled WGS sequence"/>
</dbReference>
<keyword evidence="1" id="KW-0808">Transferase</keyword>
<evidence type="ECO:0000313" key="3">
    <source>
        <dbReference type="EMBL" id="KAG8469927.1"/>
    </source>
</evidence>
<dbReference type="PANTHER" id="PTHR13947">
    <property type="entry name" value="GNAT FAMILY N-ACETYLTRANSFERASE"/>
    <property type="match status" value="1"/>
</dbReference>
<evidence type="ECO:0000256" key="1">
    <source>
        <dbReference type="ARBA" id="ARBA00022679"/>
    </source>
</evidence>
<proteinExistence type="predicted"/>
<comment type="caution">
    <text evidence="3">The sequence shown here is derived from an EMBL/GenBank/DDBJ whole genome shotgun (WGS) entry which is preliminary data.</text>
</comment>
<accession>A0A8J6CCI5</accession>
<feature type="domain" description="N-acetyltransferase" evidence="2">
    <location>
        <begin position="36"/>
        <end position="197"/>
    </location>
</feature>
<dbReference type="GO" id="GO:0008080">
    <property type="term" value="F:N-acetyltransferase activity"/>
    <property type="evidence" value="ECO:0007669"/>
    <property type="project" value="InterPro"/>
</dbReference>
<dbReference type="OrthoDB" id="568204at2759"/>
<protein>
    <recommendedName>
        <fullName evidence="2">N-acetyltransferase domain-containing protein</fullName>
    </recommendedName>
</protein>
<keyword evidence="4" id="KW-1185">Reference proteome</keyword>
<dbReference type="PANTHER" id="PTHR13947:SF37">
    <property type="entry name" value="LD18367P"/>
    <property type="match status" value="1"/>
</dbReference>
<name>A0A8J6CCI5_DIALT</name>
<dbReference type="Gene3D" id="3.40.630.30">
    <property type="match status" value="1"/>
</dbReference>
<dbReference type="CDD" id="cd04301">
    <property type="entry name" value="NAT_SF"/>
    <property type="match status" value="1"/>
</dbReference>
<sequence length="208" mass="23065">MLFLPLIIQVAKGRMLQPAYSDCVLSPVSSLCAEHLFVRAPPSRAAQEALARVIQNNMMSRYGVVNSRPNALVVATESANGGALLGACGVNVEKQPAVAQERVAVLSNLVVEPRARRRGIARKLVRKCEDEVRAWGFDKLYLKVEAPNSPARKLYEKLGYRTVMIDSSAQIPTATNNVFKRVQWVPADLVVMQKDLTAVRFPSFEWPF</sequence>
<dbReference type="InterPro" id="IPR016181">
    <property type="entry name" value="Acyl_CoA_acyltransferase"/>
</dbReference>
<evidence type="ECO:0000259" key="2">
    <source>
        <dbReference type="PROSITE" id="PS51186"/>
    </source>
</evidence>
<dbReference type="SUPFAM" id="SSF55729">
    <property type="entry name" value="Acyl-CoA N-acyltransferases (Nat)"/>
    <property type="match status" value="1"/>
</dbReference>
<gene>
    <name evidence="3" type="ORF">KFE25_006382</name>
</gene>
<dbReference type="PROSITE" id="PS51186">
    <property type="entry name" value="GNAT"/>
    <property type="match status" value="1"/>
</dbReference>
<dbReference type="InterPro" id="IPR050769">
    <property type="entry name" value="NAT_camello-type"/>
</dbReference>
<dbReference type="EMBL" id="JAGTXO010000002">
    <property type="protein sequence ID" value="KAG8469927.1"/>
    <property type="molecule type" value="Genomic_DNA"/>
</dbReference>
<dbReference type="AlphaFoldDB" id="A0A8J6CCI5"/>
<reference evidence="3" key="1">
    <citation type="submission" date="2021-05" db="EMBL/GenBank/DDBJ databases">
        <title>The genome of the haptophyte Pavlova lutheri (Diacronema luteri, Pavlovales) - a model for lipid biosynthesis in eukaryotic algae.</title>
        <authorList>
            <person name="Hulatt C.J."/>
            <person name="Posewitz M.C."/>
        </authorList>
    </citation>
    <scope>NUCLEOTIDE SEQUENCE</scope>
    <source>
        <strain evidence="3">NIVA-4/92</strain>
    </source>
</reference>